<dbReference type="Gene3D" id="3.20.20.140">
    <property type="entry name" value="Metal-dependent hydrolases"/>
    <property type="match status" value="1"/>
</dbReference>
<evidence type="ECO:0000259" key="3">
    <source>
        <dbReference type="Pfam" id="PF07969"/>
    </source>
</evidence>
<organism evidence="4 5">
    <name type="scientific">Nocardioides zeae</name>
    <dbReference type="NCBI Taxonomy" id="1457234"/>
    <lineage>
        <taxon>Bacteria</taxon>
        <taxon>Bacillati</taxon>
        <taxon>Actinomycetota</taxon>
        <taxon>Actinomycetes</taxon>
        <taxon>Propionibacteriales</taxon>
        <taxon>Nocardioidaceae</taxon>
        <taxon>Nocardioides</taxon>
    </lineage>
</organism>
<dbReference type="PANTHER" id="PTHR11647:SF1">
    <property type="entry name" value="COLLAPSIN RESPONSE MEDIATOR PROTEIN"/>
    <property type="match status" value="1"/>
</dbReference>
<dbReference type="NCBIfam" id="NF006560">
    <property type="entry name" value="PRK09061.1"/>
    <property type="match status" value="1"/>
</dbReference>
<dbReference type="RefSeq" id="WP_307204581.1">
    <property type="nucleotide sequence ID" value="NZ_JAUTAN010000001.1"/>
</dbReference>
<gene>
    <name evidence="4" type="ORF">QE405_003963</name>
</gene>
<comment type="caution">
    <text evidence="4">The sequence shown here is derived from an EMBL/GenBank/DDBJ whole genome shotgun (WGS) entry which is preliminary data.</text>
</comment>
<evidence type="ECO:0000256" key="1">
    <source>
        <dbReference type="ARBA" id="ARBA00001947"/>
    </source>
</evidence>
<dbReference type="Gene3D" id="3.30.1490.130">
    <property type="entry name" value="D-aminoacylase. Domain 3"/>
    <property type="match status" value="1"/>
</dbReference>
<protein>
    <recommendedName>
        <fullName evidence="6">Amidohydrolase family protein</fullName>
    </recommendedName>
</protein>
<dbReference type="SUPFAM" id="SSF51556">
    <property type="entry name" value="Metallo-dependent hydrolases"/>
    <property type="match status" value="1"/>
</dbReference>
<dbReference type="Proteomes" id="UP001239215">
    <property type="component" value="Unassembled WGS sequence"/>
</dbReference>
<dbReference type="Pfam" id="PF07969">
    <property type="entry name" value="Amidohydro_3"/>
    <property type="match status" value="1"/>
</dbReference>
<dbReference type="InterPro" id="IPR011059">
    <property type="entry name" value="Metal-dep_hydrolase_composite"/>
</dbReference>
<dbReference type="InterPro" id="IPR013108">
    <property type="entry name" value="Amidohydro_3"/>
</dbReference>
<dbReference type="Gene3D" id="2.30.40.10">
    <property type="entry name" value="Urease, subunit C, domain 1"/>
    <property type="match status" value="1"/>
</dbReference>
<dbReference type="GO" id="GO:0016811">
    <property type="term" value="F:hydrolase activity, acting on carbon-nitrogen (but not peptide) bonds, in linear amides"/>
    <property type="evidence" value="ECO:0007669"/>
    <property type="project" value="InterPro"/>
</dbReference>
<name>A0AAJ1U3J2_9ACTN</name>
<evidence type="ECO:0008006" key="6">
    <source>
        <dbReference type="Google" id="ProtNLM"/>
    </source>
</evidence>
<evidence type="ECO:0000313" key="4">
    <source>
        <dbReference type="EMBL" id="MDQ1106679.1"/>
    </source>
</evidence>
<dbReference type="Pfam" id="PF01979">
    <property type="entry name" value="Amidohydro_1"/>
    <property type="match status" value="1"/>
</dbReference>
<dbReference type="InterPro" id="IPR032466">
    <property type="entry name" value="Metal_Hydrolase"/>
</dbReference>
<proteinExistence type="predicted"/>
<evidence type="ECO:0000259" key="2">
    <source>
        <dbReference type="Pfam" id="PF01979"/>
    </source>
</evidence>
<dbReference type="SUPFAM" id="SSF51338">
    <property type="entry name" value="Composite domain of metallo-dependent hydrolases"/>
    <property type="match status" value="1"/>
</dbReference>
<comment type="cofactor">
    <cofactor evidence="1">
        <name>Zn(2+)</name>
        <dbReference type="ChEBI" id="CHEBI:29105"/>
    </cofactor>
</comment>
<dbReference type="InterPro" id="IPR023100">
    <property type="entry name" value="D-aminoacylase_insert_dom_sf"/>
</dbReference>
<dbReference type="InterPro" id="IPR050378">
    <property type="entry name" value="Metallo-dep_Hydrolases_sf"/>
</dbReference>
<dbReference type="EMBL" id="JAUTAN010000001">
    <property type="protein sequence ID" value="MDQ1106679.1"/>
    <property type="molecule type" value="Genomic_DNA"/>
</dbReference>
<dbReference type="InterPro" id="IPR006680">
    <property type="entry name" value="Amidohydro-rel"/>
</dbReference>
<reference evidence="4" key="1">
    <citation type="submission" date="2023-07" db="EMBL/GenBank/DDBJ databases">
        <title>Functional and genomic diversity of the sorghum phyllosphere microbiome.</title>
        <authorList>
            <person name="Shade A."/>
        </authorList>
    </citation>
    <scope>NUCLEOTIDE SEQUENCE</scope>
    <source>
        <strain evidence="4">SORGH_AS_1067</strain>
    </source>
</reference>
<feature type="domain" description="Amidohydrolase-related" evidence="2">
    <location>
        <begin position="396"/>
        <end position="482"/>
    </location>
</feature>
<evidence type="ECO:0000313" key="5">
    <source>
        <dbReference type="Proteomes" id="UP001239215"/>
    </source>
</evidence>
<dbReference type="AlphaFoldDB" id="A0AAJ1U3J2"/>
<accession>A0AAJ1U3J2</accession>
<sequence length="503" mass="53104">MSGADGLGNQHTETYDLVVLGGRVIDPETQLDDVRNIGVLGDRIAAVTTDEIRGRVVVDARGRVVTPGFIDLHSHGQAIGECRLQALDGVTTALELEAGLAPVEQAYLRAAAEGRPINYGYSASWASIRMHVLGGEPLTGCQEGLLTRLGSDPWRGVATPAQTDTLLDLLGSELAAGALGIGIPLGYAPAVDPAEYVAVARLAASAGVPTFTHARPLVEQDPGVVVDGAEELTRVAGETGAHMHYCHINSTSTRHLDRVQALVEGVRAEGATVSSEVYPYGAGMSAIGADYFHPDRLHVLGATGTPQDVIYARTGETVASVERLLELRASDPGGLAFIKAFDENASPDRLARMLALPGAAVASDAVPFVVPAGARYDPMQWPIPDFVATHPRSAGTFARSLRIAVRETASMPLVEAIAKCSLYPARIVESAAPQMRRKGRLQAGCDADILVIDLDRVTDTATYQRSVSPSTGIEHVIVNGEQLVADGELRLDAFPGRPVRGTR</sequence>
<dbReference type="PANTHER" id="PTHR11647">
    <property type="entry name" value="HYDRANTOINASE/DIHYDROPYRIMIDINASE FAMILY MEMBER"/>
    <property type="match status" value="1"/>
</dbReference>
<feature type="domain" description="Amidohydrolase 3" evidence="3">
    <location>
        <begin position="57"/>
        <end position="129"/>
    </location>
</feature>